<feature type="region of interest" description="Disordered" evidence="1">
    <location>
        <begin position="47"/>
        <end position="84"/>
    </location>
</feature>
<gene>
    <name evidence="2" type="ORF">RRG08_042971</name>
</gene>
<sequence>MDSNLEGVEEDATSASEHDGISRMLADALQQMDEIIANSLLDFKSDANKDRKDSQNEENGSHLYISSPSLSTTDQPQKTALPSKAKSMDSVCALTLEDWINKNCQKPSPLAVNPQLAGVATTKVANLVKDISHVINKTEDADGLKSAVSYESLKTLRDWLLPDIEELFDVDENSSTLISKVRHTLAGMVDTRTALKVGLDASDRLHPLLG</sequence>
<dbReference type="EMBL" id="JAWDGP010000957">
    <property type="protein sequence ID" value="KAK3795977.1"/>
    <property type="molecule type" value="Genomic_DNA"/>
</dbReference>
<name>A0AAE1E6Q1_9GAST</name>
<comment type="caution">
    <text evidence="2">The sequence shown here is derived from an EMBL/GenBank/DDBJ whole genome shotgun (WGS) entry which is preliminary data.</text>
</comment>
<dbReference type="Proteomes" id="UP001283361">
    <property type="component" value="Unassembled WGS sequence"/>
</dbReference>
<dbReference type="AlphaFoldDB" id="A0AAE1E6Q1"/>
<organism evidence="2 3">
    <name type="scientific">Elysia crispata</name>
    <name type="common">lettuce slug</name>
    <dbReference type="NCBI Taxonomy" id="231223"/>
    <lineage>
        <taxon>Eukaryota</taxon>
        <taxon>Metazoa</taxon>
        <taxon>Spiralia</taxon>
        <taxon>Lophotrochozoa</taxon>
        <taxon>Mollusca</taxon>
        <taxon>Gastropoda</taxon>
        <taxon>Heterobranchia</taxon>
        <taxon>Euthyneura</taxon>
        <taxon>Panpulmonata</taxon>
        <taxon>Sacoglossa</taxon>
        <taxon>Placobranchoidea</taxon>
        <taxon>Plakobranchidae</taxon>
        <taxon>Elysia</taxon>
    </lineage>
</organism>
<keyword evidence="3" id="KW-1185">Reference proteome</keyword>
<feature type="compositionally biased region" description="Polar residues" evidence="1">
    <location>
        <begin position="64"/>
        <end position="80"/>
    </location>
</feature>
<reference evidence="2" key="1">
    <citation type="journal article" date="2023" name="G3 (Bethesda)">
        <title>A reference genome for the long-term kleptoplast-retaining sea slug Elysia crispata morphotype clarki.</title>
        <authorList>
            <person name="Eastman K.E."/>
            <person name="Pendleton A.L."/>
            <person name="Shaikh M.A."/>
            <person name="Suttiyut T."/>
            <person name="Ogas R."/>
            <person name="Tomko P."/>
            <person name="Gavelis G."/>
            <person name="Widhalm J.R."/>
            <person name="Wisecaver J.H."/>
        </authorList>
    </citation>
    <scope>NUCLEOTIDE SEQUENCE</scope>
    <source>
        <strain evidence="2">ECLA1</strain>
    </source>
</reference>
<evidence type="ECO:0000256" key="1">
    <source>
        <dbReference type="SAM" id="MobiDB-lite"/>
    </source>
</evidence>
<proteinExistence type="predicted"/>
<evidence type="ECO:0000313" key="3">
    <source>
        <dbReference type="Proteomes" id="UP001283361"/>
    </source>
</evidence>
<protein>
    <submittedName>
        <fullName evidence="2">Uncharacterized protein</fullName>
    </submittedName>
</protein>
<accession>A0AAE1E6Q1</accession>
<evidence type="ECO:0000313" key="2">
    <source>
        <dbReference type="EMBL" id="KAK3795977.1"/>
    </source>
</evidence>